<proteinExistence type="predicted"/>
<dbReference type="InterPro" id="IPR000182">
    <property type="entry name" value="GNAT_dom"/>
</dbReference>
<gene>
    <name evidence="2" type="ORF">GCM10011320_31800</name>
</gene>
<dbReference type="InterPro" id="IPR016181">
    <property type="entry name" value="Acyl_CoA_acyltransferase"/>
</dbReference>
<dbReference type="Pfam" id="PF13420">
    <property type="entry name" value="Acetyltransf_4"/>
    <property type="match status" value="1"/>
</dbReference>
<evidence type="ECO:0000259" key="1">
    <source>
        <dbReference type="PROSITE" id="PS51186"/>
    </source>
</evidence>
<dbReference type="GO" id="GO:0016747">
    <property type="term" value="F:acyltransferase activity, transferring groups other than amino-acyl groups"/>
    <property type="evidence" value="ECO:0007669"/>
    <property type="project" value="InterPro"/>
</dbReference>
<dbReference type="AlphaFoldDB" id="A0A917KQU8"/>
<reference evidence="2" key="1">
    <citation type="journal article" date="2014" name="Int. J. Syst. Evol. Microbiol.">
        <title>Complete genome sequence of Corynebacterium casei LMG S-19264T (=DSM 44701T), isolated from a smear-ripened cheese.</title>
        <authorList>
            <consortium name="US DOE Joint Genome Institute (JGI-PGF)"/>
            <person name="Walter F."/>
            <person name="Albersmeier A."/>
            <person name="Kalinowski J."/>
            <person name="Ruckert C."/>
        </authorList>
    </citation>
    <scope>NUCLEOTIDE SEQUENCE</scope>
    <source>
        <strain evidence="2">CGMCC 1.3617</strain>
    </source>
</reference>
<dbReference type="CDD" id="cd04301">
    <property type="entry name" value="NAT_SF"/>
    <property type="match status" value="1"/>
</dbReference>
<name>A0A917KQU8_9PROT</name>
<reference evidence="2" key="2">
    <citation type="submission" date="2020-09" db="EMBL/GenBank/DDBJ databases">
        <authorList>
            <person name="Sun Q."/>
            <person name="Zhou Y."/>
        </authorList>
    </citation>
    <scope>NUCLEOTIDE SEQUENCE</scope>
    <source>
        <strain evidence="2">CGMCC 1.3617</strain>
    </source>
</reference>
<protein>
    <submittedName>
        <fullName evidence="2">N-acetyltransferase</fullName>
    </submittedName>
</protein>
<dbReference type="PANTHER" id="PTHR43072">
    <property type="entry name" value="N-ACETYLTRANSFERASE"/>
    <property type="match status" value="1"/>
</dbReference>
<keyword evidence="3" id="KW-1185">Reference proteome</keyword>
<dbReference type="PANTHER" id="PTHR43072:SF8">
    <property type="entry name" value="ACYLTRANSFERASE FABY-RELATED"/>
    <property type="match status" value="1"/>
</dbReference>
<dbReference type="PROSITE" id="PS51186">
    <property type="entry name" value="GNAT"/>
    <property type="match status" value="1"/>
</dbReference>
<dbReference type="Proteomes" id="UP000661507">
    <property type="component" value="Unassembled WGS sequence"/>
</dbReference>
<dbReference type="Gene3D" id="3.40.630.30">
    <property type="match status" value="1"/>
</dbReference>
<evidence type="ECO:0000313" key="2">
    <source>
        <dbReference type="EMBL" id="GGJ22153.1"/>
    </source>
</evidence>
<accession>A0A917KQU8</accession>
<evidence type="ECO:0000313" key="3">
    <source>
        <dbReference type="Proteomes" id="UP000661507"/>
    </source>
</evidence>
<feature type="domain" description="N-acetyltransferase" evidence="1">
    <location>
        <begin position="36"/>
        <end position="200"/>
    </location>
</feature>
<sequence>MVHIRKNSFWRGPPCRTFADMDTQHATDAATRHPHFHIRPSGDDDMVAIAAIYGHHVLHGTGSFETEAPSVDEMRQRRAVIIERGLPYLVAADAHGAVLGYAYAGAYRPRIAYVNTVENSVYVRHDCMGLGIGRALLQALIERCEALGYRQMIAVVGDSANLASVRLHEAFGFRLAGTLRSVGHKHGRWLDTVLLQRSLGAGDHTDPNRHA</sequence>
<comment type="caution">
    <text evidence="2">The sequence shown here is derived from an EMBL/GenBank/DDBJ whole genome shotgun (WGS) entry which is preliminary data.</text>
</comment>
<dbReference type="EMBL" id="BMKW01000007">
    <property type="protein sequence ID" value="GGJ22153.1"/>
    <property type="molecule type" value="Genomic_DNA"/>
</dbReference>
<organism evidence="2 3">
    <name type="scientific">Neoroseomonas lacus</name>
    <dbReference type="NCBI Taxonomy" id="287609"/>
    <lineage>
        <taxon>Bacteria</taxon>
        <taxon>Pseudomonadati</taxon>
        <taxon>Pseudomonadota</taxon>
        <taxon>Alphaproteobacteria</taxon>
        <taxon>Acetobacterales</taxon>
        <taxon>Acetobacteraceae</taxon>
        <taxon>Neoroseomonas</taxon>
    </lineage>
</organism>
<dbReference type="SUPFAM" id="SSF55729">
    <property type="entry name" value="Acyl-CoA N-acyltransferases (Nat)"/>
    <property type="match status" value="1"/>
</dbReference>